<feature type="signal peptide" evidence="12">
    <location>
        <begin position="1"/>
        <end position="18"/>
    </location>
</feature>
<gene>
    <name evidence="14" type="ORF">DFH08DRAFT_1014097</name>
</gene>
<evidence type="ECO:0000259" key="13">
    <source>
        <dbReference type="PROSITE" id="PS51695"/>
    </source>
</evidence>
<evidence type="ECO:0000313" key="15">
    <source>
        <dbReference type="Proteomes" id="UP001218218"/>
    </source>
</evidence>
<evidence type="ECO:0000313" key="14">
    <source>
        <dbReference type="EMBL" id="KAJ7339218.1"/>
    </source>
</evidence>
<feature type="domain" description="Peptidase S53" evidence="13">
    <location>
        <begin position="203"/>
        <end position="562"/>
    </location>
</feature>
<sequence length="563" mass="58955">MAFLNFLVSLSFMFAVSGRVVVHESRAAAPAPFVRLGRAPADQELTLRIALASNNIAGLEERLLSISTPGSSEFRQWLSMDEVKTFVQPSKSTVAAFESFAATNGLNFSVVSPHEDWVSITLPVSRANELFAADFELFSHPSMASLITRTLSVSLPVELAGHIDVVHPTTEFTEPNARHAATTAPLKKRAPAASCNTFVASGVMTPACLQQLYGIPTTAATSQNNTLLVTGYLSEFAQTADLAAFLKLLRPDMPSNTTFTMLSIDHGENTQNPTVAGVEANLDVQYTTGIATGVPVQFLSVGSSFATALLDTITFLDGVPNPPTVVTTSYGTLEAGFLNTMSTKLCNGYMALGARGISLVFSTGDGGVRGVQDDTCTSPEFFAVFPASCPWVTSVGSTQGFGPETAANFSGGGFSGVFPTPAYQSSAVAGFLKTVPANFPGEFNRAGRGYPDVSVQGVHFQFVTGGVTGLVGGTSLSTPTFASMIALINDRLIAAGKPVLGFLNPFIYLQRNSSFTDITIGHNSGNSCPLSSVAFDAVIGWDALTGLGTPIFPELLAAALAGS</sequence>
<name>A0AAD7EM15_9AGAR</name>
<evidence type="ECO:0000256" key="2">
    <source>
        <dbReference type="ARBA" id="ARBA00002451"/>
    </source>
</evidence>
<keyword evidence="12" id="KW-0732">Signal</keyword>
<feature type="active site" description="Charge relay system" evidence="11">
    <location>
        <position position="283"/>
    </location>
</feature>
<dbReference type="GO" id="GO:0008240">
    <property type="term" value="F:tripeptidyl-peptidase activity"/>
    <property type="evidence" value="ECO:0007669"/>
    <property type="project" value="UniProtKB-EC"/>
</dbReference>
<dbReference type="InterPro" id="IPR015366">
    <property type="entry name" value="S53_propep"/>
</dbReference>
<dbReference type="GO" id="GO:0006508">
    <property type="term" value="P:proteolysis"/>
    <property type="evidence" value="ECO:0007669"/>
    <property type="project" value="UniProtKB-KW"/>
</dbReference>
<dbReference type="PANTHER" id="PTHR14218">
    <property type="entry name" value="PROTEASE S8 TRIPEPTIDYL PEPTIDASE I CLN2"/>
    <property type="match status" value="1"/>
</dbReference>
<comment type="cofactor">
    <cofactor evidence="11">
        <name>Ca(2+)</name>
        <dbReference type="ChEBI" id="CHEBI:29108"/>
    </cofactor>
    <text evidence="11">Binds 1 Ca(2+) ion per subunit.</text>
</comment>
<dbReference type="Gene3D" id="3.40.50.200">
    <property type="entry name" value="Peptidase S8/S53 domain"/>
    <property type="match status" value="1"/>
</dbReference>
<dbReference type="SUPFAM" id="SSF52743">
    <property type="entry name" value="Subtilisin-like"/>
    <property type="match status" value="1"/>
</dbReference>
<comment type="subcellular location">
    <subcellularLocation>
        <location evidence="3">Secreted</location>
        <location evidence="3">Extracellular space</location>
    </subcellularLocation>
</comment>
<dbReference type="CDD" id="cd11377">
    <property type="entry name" value="Pro-peptidase_S53"/>
    <property type="match status" value="1"/>
</dbReference>
<feature type="active site" description="Charge relay system" evidence="11">
    <location>
        <position position="279"/>
    </location>
</feature>
<dbReference type="GO" id="GO:0004252">
    <property type="term" value="F:serine-type endopeptidase activity"/>
    <property type="evidence" value="ECO:0007669"/>
    <property type="project" value="UniProtKB-UniRule"/>
</dbReference>
<keyword evidence="8 11" id="KW-0720">Serine protease</keyword>
<evidence type="ECO:0000256" key="5">
    <source>
        <dbReference type="ARBA" id="ARBA00022670"/>
    </source>
</evidence>
<comment type="catalytic activity">
    <reaction evidence="1">
        <text>Release of an N-terminal tripeptide from a polypeptide.</text>
        <dbReference type="EC" id="3.4.14.10"/>
    </reaction>
</comment>
<feature type="binding site" evidence="11">
    <location>
        <position position="518"/>
    </location>
    <ligand>
        <name>Ca(2+)</name>
        <dbReference type="ChEBI" id="CHEBI:29108"/>
    </ligand>
</feature>
<keyword evidence="10" id="KW-0865">Zymogen</keyword>
<feature type="binding site" evidence="11">
    <location>
        <position position="517"/>
    </location>
    <ligand>
        <name>Ca(2+)</name>
        <dbReference type="ChEBI" id="CHEBI:29108"/>
    </ligand>
</feature>
<dbReference type="InterPro" id="IPR000209">
    <property type="entry name" value="Peptidase_S8/S53_dom"/>
</dbReference>
<accession>A0AAD7EM15</accession>
<evidence type="ECO:0000256" key="4">
    <source>
        <dbReference type="ARBA" id="ARBA00012462"/>
    </source>
</evidence>
<comment type="caution">
    <text evidence="14">The sequence shown here is derived from an EMBL/GenBank/DDBJ whole genome shotgun (WGS) entry which is preliminary data.</text>
</comment>
<evidence type="ECO:0000256" key="9">
    <source>
        <dbReference type="ARBA" id="ARBA00022837"/>
    </source>
</evidence>
<evidence type="ECO:0000256" key="6">
    <source>
        <dbReference type="ARBA" id="ARBA00022723"/>
    </source>
</evidence>
<dbReference type="EC" id="3.4.14.10" evidence="4"/>
<evidence type="ECO:0000256" key="1">
    <source>
        <dbReference type="ARBA" id="ARBA00001910"/>
    </source>
</evidence>
<organism evidence="14 15">
    <name type="scientific">Mycena albidolilacea</name>
    <dbReference type="NCBI Taxonomy" id="1033008"/>
    <lineage>
        <taxon>Eukaryota</taxon>
        <taxon>Fungi</taxon>
        <taxon>Dikarya</taxon>
        <taxon>Basidiomycota</taxon>
        <taxon>Agaricomycotina</taxon>
        <taxon>Agaricomycetes</taxon>
        <taxon>Agaricomycetidae</taxon>
        <taxon>Agaricales</taxon>
        <taxon>Marasmiineae</taxon>
        <taxon>Mycenaceae</taxon>
        <taxon>Mycena</taxon>
    </lineage>
</organism>
<feature type="binding site" evidence="11">
    <location>
        <position position="540"/>
    </location>
    <ligand>
        <name>Ca(2+)</name>
        <dbReference type="ChEBI" id="CHEBI:29108"/>
    </ligand>
</feature>
<evidence type="ECO:0000256" key="7">
    <source>
        <dbReference type="ARBA" id="ARBA00022801"/>
    </source>
</evidence>
<dbReference type="Pfam" id="PF09286">
    <property type="entry name" value="Pro-kuma_activ"/>
    <property type="match status" value="1"/>
</dbReference>
<dbReference type="Pfam" id="PF00082">
    <property type="entry name" value="Peptidase_S8"/>
    <property type="match status" value="1"/>
</dbReference>
<feature type="binding site" evidence="11">
    <location>
        <position position="542"/>
    </location>
    <ligand>
        <name>Ca(2+)</name>
        <dbReference type="ChEBI" id="CHEBI:29108"/>
    </ligand>
</feature>
<dbReference type="InterPro" id="IPR036852">
    <property type="entry name" value="Peptidase_S8/S53_dom_sf"/>
</dbReference>
<dbReference type="InterPro" id="IPR050819">
    <property type="entry name" value="Tripeptidyl-peptidase_I"/>
</dbReference>
<dbReference type="AlphaFoldDB" id="A0AAD7EM15"/>
<reference evidence="14" key="1">
    <citation type="submission" date="2023-03" db="EMBL/GenBank/DDBJ databases">
        <title>Massive genome expansion in bonnet fungi (Mycena s.s.) driven by repeated elements and novel gene families across ecological guilds.</title>
        <authorList>
            <consortium name="Lawrence Berkeley National Laboratory"/>
            <person name="Harder C.B."/>
            <person name="Miyauchi S."/>
            <person name="Viragh M."/>
            <person name="Kuo A."/>
            <person name="Thoen E."/>
            <person name="Andreopoulos B."/>
            <person name="Lu D."/>
            <person name="Skrede I."/>
            <person name="Drula E."/>
            <person name="Henrissat B."/>
            <person name="Morin E."/>
            <person name="Kohler A."/>
            <person name="Barry K."/>
            <person name="LaButti K."/>
            <person name="Morin E."/>
            <person name="Salamov A."/>
            <person name="Lipzen A."/>
            <person name="Mereny Z."/>
            <person name="Hegedus B."/>
            <person name="Baldrian P."/>
            <person name="Stursova M."/>
            <person name="Weitz H."/>
            <person name="Taylor A."/>
            <person name="Grigoriev I.V."/>
            <person name="Nagy L.G."/>
            <person name="Martin F."/>
            <person name="Kauserud H."/>
        </authorList>
    </citation>
    <scope>NUCLEOTIDE SEQUENCE</scope>
    <source>
        <strain evidence="14">CBHHK002</strain>
    </source>
</reference>
<keyword evidence="6 11" id="KW-0479">Metal-binding</keyword>
<evidence type="ECO:0000256" key="8">
    <source>
        <dbReference type="ARBA" id="ARBA00022825"/>
    </source>
</evidence>
<dbReference type="Proteomes" id="UP001218218">
    <property type="component" value="Unassembled WGS sequence"/>
</dbReference>
<dbReference type="SUPFAM" id="SSF54897">
    <property type="entry name" value="Protease propeptides/inhibitors"/>
    <property type="match status" value="1"/>
</dbReference>
<comment type="function">
    <text evidence="2">Secreted tripeptidyl-peptidase which degrades proteins at acidic pHs and is involved in virulence.</text>
</comment>
<dbReference type="PANTHER" id="PTHR14218:SF15">
    <property type="entry name" value="TRIPEPTIDYL-PEPTIDASE 1"/>
    <property type="match status" value="1"/>
</dbReference>
<dbReference type="GO" id="GO:0046872">
    <property type="term" value="F:metal ion binding"/>
    <property type="evidence" value="ECO:0007669"/>
    <property type="project" value="UniProtKB-UniRule"/>
</dbReference>
<evidence type="ECO:0000256" key="12">
    <source>
        <dbReference type="SAM" id="SignalP"/>
    </source>
</evidence>
<protein>
    <recommendedName>
        <fullName evidence="4">tripeptidyl-peptidase II</fullName>
        <ecNumber evidence="4">3.4.14.10</ecNumber>
    </recommendedName>
</protein>
<proteinExistence type="predicted"/>
<dbReference type="EMBL" id="JARIHO010000028">
    <property type="protein sequence ID" value="KAJ7339218.1"/>
    <property type="molecule type" value="Genomic_DNA"/>
</dbReference>
<keyword evidence="7 11" id="KW-0378">Hydrolase</keyword>
<evidence type="ECO:0000256" key="3">
    <source>
        <dbReference type="ARBA" id="ARBA00004239"/>
    </source>
</evidence>
<keyword evidence="9 11" id="KW-0106">Calcium</keyword>
<feature type="active site" description="Charge relay system" evidence="11">
    <location>
        <position position="475"/>
    </location>
</feature>
<dbReference type="PROSITE" id="PS51695">
    <property type="entry name" value="SEDOLISIN"/>
    <property type="match status" value="1"/>
</dbReference>
<evidence type="ECO:0000256" key="10">
    <source>
        <dbReference type="ARBA" id="ARBA00023145"/>
    </source>
</evidence>
<dbReference type="GO" id="GO:0005576">
    <property type="term" value="C:extracellular region"/>
    <property type="evidence" value="ECO:0007669"/>
    <property type="project" value="UniProtKB-SubCell"/>
</dbReference>
<dbReference type="InterPro" id="IPR030400">
    <property type="entry name" value="Sedolisin_dom"/>
</dbReference>
<evidence type="ECO:0000256" key="11">
    <source>
        <dbReference type="PROSITE-ProRule" id="PRU01032"/>
    </source>
</evidence>
<dbReference type="SMART" id="SM00944">
    <property type="entry name" value="Pro-kuma_activ"/>
    <property type="match status" value="1"/>
</dbReference>
<dbReference type="CDD" id="cd04056">
    <property type="entry name" value="Peptidases_S53"/>
    <property type="match status" value="1"/>
</dbReference>
<feature type="chain" id="PRO_5042030187" description="tripeptidyl-peptidase II" evidence="12">
    <location>
        <begin position="19"/>
        <end position="563"/>
    </location>
</feature>
<keyword evidence="15" id="KW-1185">Reference proteome</keyword>
<keyword evidence="5 11" id="KW-0645">Protease</keyword>